<feature type="region of interest" description="Disordered" evidence="1">
    <location>
        <begin position="43"/>
        <end position="69"/>
    </location>
</feature>
<accession>A0ABS8UP07</accession>
<evidence type="ECO:0000256" key="1">
    <source>
        <dbReference type="SAM" id="MobiDB-lite"/>
    </source>
</evidence>
<dbReference type="Proteomes" id="UP000823775">
    <property type="component" value="Unassembled WGS sequence"/>
</dbReference>
<keyword evidence="3" id="KW-1185">Reference proteome</keyword>
<sequence>ISNDRFPKNGSRNRYPTGNDCFYKCGRLDTSSKSVLSTSKIITGTTLRKNPRGTRSQRRSKEEMQLIWS</sequence>
<feature type="non-terminal residue" evidence="2">
    <location>
        <position position="1"/>
    </location>
</feature>
<feature type="compositionally biased region" description="Basic and acidic residues" evidence="1">
    <location>
        <begin position="59"/>
        <end position="69"/>
    </location>
</feature>
<gene>
    <name evidence="2" type="ORF">HAX54_019359</name>
</gene>
<evidence type="ECO:0000313" key="3">
    <source>
        <dbReference type="Proteomes" id="UP000823775"/>
    </source>
</evidence>
<dbReference type="EMBL" id="JACEIK010002353">
    <property type="protein sequence ID" value="MCD9560634.1"/>
    <property type="molecule type" value="Genomic_DNA"/>
</dbReference>
<name>A0ABS8UP07_DATST</name>
<protein>
    <submittedName>
        <fullName evidence="2">Uncharacterized protein</fullName>
    </submittedName>
</protein>
<proteinExistence type="predicted"/>
<reference evidence="2 3" key="1">
    <citation type="journal article" date="2021" name="BMC Genomics">
        <title>Datura genome reveals duplications of psychoactive alkaloid biosynthetic genes and high mutation rate following tissue culture.</title>
        <authorList>
            <person name="Rajewski A."/>
            <person name="Carter-House D."/>
            <person name="Stajich J."/>
            <person name="Litt A."/>
        </authorList>
    </citation>
    <scope>NUCLEOTIDE SEQUENCE [LARGE SCALE GENOMIC DNA]</scope>
    <source>
        <strain evidence="2">AR-01</strain>
    </source>
</reference>
<comment type="caution">
    <text evidence="2">The sequence shown here is derived from an EMBL/GenBank/DDBJ whole genome shotgun (WGS) entry which is preliminary data.</text>
</comment>
<feature type="compositionally biased region" description="Basic residues" evidence="1">
    <location>
        <begin position="49"/>
        <end position="58"/>
    </location>
</feature>
<evidence type="ECO:0000313" key="2">
    <source>
        <dbReference type="EMBL" id="MCD9560634.1"/>
    </source>
</evidence>
<organism evidence="2 3">
    <name type="scientific">Datura stramonium</name>
    <name type="common">Jimsonweed</name>
    <name type="synonym">Common thornapple</name>
    <dbReference type="NCBI Taxonomy" id="4076"/>
    <lineage>
        <taxon>Eukaryota</taxon>
        <taxon>Viridiplantae</taxon>
        <taxon>Streptophyta</taxon>
        <taxon>Embryophyta</taxon>
        <taxon>Tracheophyta</taxon>
        <taxon>Spermatophyta</taxon>
        <taxon>Magnoliopsida</taxon>
        <taxon>eudicotyledons</taxon>
        <taxon>Gunneridae</taxon>
        <taxon>Pentapetalae</taxon>
        <taxon>asterids</taxon>
        <taxon>lamiids</taxon>
        <taxon>Solanales</taxon>
        <taxon>Solanaceae</taxon>
        <taxon>Solanoideae</taxon>
        <taxon>Datureae</taxon>
        <taxon>Datura</taxon>
    </lineage>
</organism>